<gene>
    <name evidence="2" type="ORF">EYF80_038106</name>
</gene>
<evidence type="ECO:0000313" key="3">
    <source>
        <dbReference type="Proteomes" id="UP000314294"/>
    </source>
</evidence>
<keyword evidence="1" id="KW-0472">Membrane</keyword>
<evidence type="ECO:0000313" key="2">
    <source>
        <dbReference type="EMBL" id="TNN51694.1"/>
    </source>
</evidence>
<accession>A0A4Z2GG30</accession>
<proteinExistence type="predicted"/>
<name>A0A4Z2GG30_9TELE</name>
<sequence>MLNFNVYPERGAVLRGARAVGRDGDVFCVVSVCVERHRILDNRRRRLLSGYALFRGRLGVALGSRLGVIVALLLHVVVGSVAAYLQSEAQVLPQREQQILLLTQHVTDYMEVEQLRNQDQKQ</sequence>
<dbReference type="AlphaFoldDB" id="A0A4Z2GG30"/>
<protein>
    <submittedName>
        <fullName evidence="2">Uncharacterized protein</fullName>
    </submittedName>
</protein>
<dbReference type="Proteomes" id="UP000314294">
    <property type="component" value="Unassembled WGS sequence"/>
</dbReference>
<feature type="transmembrane region" description="Helical" evidence="1">
    <location>
        <begin position="66"/>
        <end position="85"/>
    </location>
</feature>
<dbReference type="EMBL" id="SRLO01000573">
    <property type="protein sequence ID" value="TNN51694.1"/>
    <property type="molecule type" value="Genomic_DNA"/>
</dbReference>
<reference evidence="2 3" key="1">
    <citation type="submission" date="2019-03" db="EMBL/GenBank/DDBJ databases">
        <title>First draft genome of Liparis tanakae, snailfish: a comprehensive survey of snailfish specific genes.</title>
        <authorList>
            <person name="Kim W."/>
            <person name="Song I."/>
            <person name="Jeong J.-H."/>
            <person name="Kim D."/>
            <person name="Kim S."/>
            <person name="Ryu S."/>
            <person name="Song J.Y."/>
            <person name="Lee S.K."/>
        </authorList>
    </citation>
    <scope>NUCLEOTIDE SEQUENCE [LARGE SCALE GENOMIC DNA]</scope>
    <source>
        <tissue evidence="2">Muscle</tissue>
    </source>
</reference>
<comment type="caution">
    <text evidence="2">The sequence shown here is derived from an EMBL/GenBank/DDBJ whole genome shotgun (WGS) entry which is preliminary data.</text>
</comment>
<keyword evidence="1" id="KW-1133">Transmembrane helix</keyword>
<evidence type="ECO:0000256" key="1">
    <source>
        <dbReference type="SAM" id="Phobius"/>
    </source>
</evidence>
<keyword evidence="1" id="KW-0812">Transmembrane</keyword>
<keyword evidence="3" id="KW-1185">Reference proteome</keyword>
<organism evidence="2 3">
    <name type="scientific">Liparis tanakae</name>
    <name type="common">Tanaka's snailfish</name>
    <dbReference type="NCBI Taxonomy" id="230148"/>
    <lineage>
        <taxon>Eukaryota</taxon>
        <taxon>Metazoa</taxon>
        <taxon>Chordata</taxon>
        <taxon>Craniata</taxon>
        <taxon>Vertebrata</taxon>
        <taxon>Euteleostomi</taxon>
        <taxon>Actinopterygii</taxon>
        <taxon>Neopterygii</taxon>
        <taxon>Teleostei</taxon>
        <taxon>Neoteleostei</taxon>
        <taxon>Acanthomorphata</taxon>
        <taxon>Eupercaria</taxon>
        <taxon>Perciformes</taxon>
        <taxon>Cottioidei</taxon>
        <taxon>Cottales</taxon>
        <taxon>Liparidae</taxon>
        <taxon>Liparis</taxon>
    </lineage>
</organism>